<dbReference type="SUPFAM" id="SSF57756">
    <property type="entry name" value="Retrovirus zinc finger-like domains"/>
    <property type="match status" value="1"/>
</dbReference>
<comment type="caution">
    <text evidence="2">The sequence shown here is derived from an EMBL/GenBank/DDBJ whole genome shotgun (WGS) entry which is preliminary data.</text>
</comment>
<reference evidence="2 3" key="1">
    <citation type="journal article" date="2014" name="Am. J. Bot.">
        <title>Genome assembly and annotation for red clover (Trifolium pratense; Fabaceae).</title>
        <authorList>
            <person name="Istvanek J."/>
            <person name="Jaros M."/>
            <person name="Krenek A."/>
            <person name="Repkova J."/>
        </authorList>
    </citation>
    <scope>NUCLEOTIDE SEQUENCE [LARGE SCALE GENOMIC DNA]</scope>
    <source>
        <strain evidence="3">cv. Tatra</strain>
        <tissue evidence="2">Young leaves</tissue>
    </source>
</reference>
<dbReference type="Pfam" id="PF22936">
    <property type="entry name" value="Pol_BBD"/>
    <property type="match status" value="1"/>
</dbReference>
<gene>
    <name evidence="2" type="ORF">L195_g019540</name>
</gene>
<keyword evidence="2" id="KW-0378">Hydrolase</keyword>
<evidence type="ECO:0000313" key="3">
    <source>
        <dbReference type="Proteomes" id="UP000236291"/>
    </source>
</evidence>
<dbReference type="GO" id="GO:0008233">
    <property type="term" value="F:peptidase activity"/>
    <property type="evidence" value="ECO:0007669"/>
    <property type="project" value="UniProtKB-KW"/>
</dbReference>
<feature type="domain" description="CCHC-type" evidence="1">
    <location>
        <begin position="537"/>
        <end position="553"/>
    </location>
</feature>
<name>A0A2K3MZZ1_TRIPR</name>
<organism evidence="2 3">
    <name type="scientific">Trifolium pratense</name>
    <name type="common">Red clover</name>
    <dbReference type="NCBI Taxonomy" id="57577"/>
    <lineage>
        <taxon>Eukaryota</taxon>
        <taxon>Viridiplantae</taxon>
        <taxon>Streptophyta</taxon>
        <taxon>Embryophyta</taxon>
        <taxon>Tracheophyta</taxon>
        <taxon>Spermatophyta</taxon>
        <taxon>Magnoliopsida</taxon>
        <taxon>eudicotyledons</taxon>
        <taxon>Gunneridae</taxon>
        <taxon>Pentapetalae</taxon>
        <taxon>rosids</taxon>
        <taxon>fabids</taxon>
        <taxon>Fabales</taxon>
        <taxon>Fabaceae</taxon>
        <taxon>Papilionoideae</taxon>
        <taxon>50 kb inversion clade</taxon>
        <taxon>NPAAA clade</taxon>
        <taxon>Hologalegina</taxon>
        <taxon>IRL clade</taxon>
        <taxon>Trifolieae</taxon>
        <taxon>Trifolium</taxon>
    </lineage>
</organism>
<dbReference type="InterPro" id="IPR036875">
    <property type="entry name" value="Znf_CCHC_sf"/>
</dbReference>
<dbReference type="AlphaFoldDB" id="A0A2K3MZZ1"/>
<evidence type="ECO:0000313" key="2">
    <source>
        <dbReference type="EMBL" id="PNX96336.1"/>
    </source>
</evidence>
<dbReference type="Proteomes" id="UP000236291">
    <property type="component" value="Unassembled WGS sequence"/>
</dbReference>
<dbReference type="InterPro" id="IPR054722">
    <property type="entry name" value="PolX-like_BBD"/>
</dbReference>
<dbReference type="EMBL" id="ASHM01014389">
    <property type="protein sequence ID" value="PNX96336.1"/>
    <property type="molecule type" value="Genomic_DNA"/>
</dbReference>
<protein>
    <submittedName>
        <fullName evidence="2">Gag-protease polyprotein</fullName>
    </submittedName>
</protein>
<dbReference type="PANTHER" id="PTHR35317:SF35">
    <property type="entry name" value="DUF4219 DOMAIN-CONTAINING PROTEIN"/>
    <property type="match status" value="1"/>
</dbReference>
<reference evidence="2 3" key="2">
    <citation type="journal article" date="2017" name="Front. Plant Sci.">
        <title>Gene Classification and Mining of Molecular Markers Useful in Red Clover (Trifolium pratense) Breeding.</title>
        <authorList>
            <person name="Istvanek J."/>
            <person name="Dluhosova J."/>
            <person name="Dluhos P."/>
            <person name="Patkova L."/>
            <person name="Nedelnik J."/>
            <person name="Repkova J."/>
        </authorList>
    </citation>
    <scope>NUCLEOTIDE SEQUENCE [LARGE SCALE GENOMIC DNA]</scope>
    <source>
        <strain evidence="3">cv. Tatra</strain>
        <tissue evidence="2">Young leaves</tissue>
    </source>
</reference>
<dbReference type="GO" id="GO:0003676">
    <property type="term" value="F:nucleic acid binding"/>
    <property type="evidence" value="ECO:0007669"/>
    <property type="project" value="InterPro"/>
</dbReference>
<dbReference type="PANTHER" id="PTHR35317">
    <property type="entry name" value="OS04G0629600 PROTEIN"/>
    <property type="match status" value="1"/>
</dbReference>
<dbReference type="GO" id="GO:0008270">
    <property type="term" value="F:zinc ion binding"/>
    <property type="evidence" value="ECO:0007669"/>
    <property type="project" value="InterPro"/>
</dbReference>
<dbReference type="Pfam" id="PF14223">
    <property type="entry name" value="Retrotran_gag_2"/>
    <property type="match status" value="1"/>
</dbReference>
<feature type="domain" description="CCHC-type" evidence="1">
    <location>
        <begin position="301"/>
        <end position="317"/>
    </location>
</feature>
<evidence type="ECO:0000259" key="1">
    <source>
        <dbReference type="SMART" id="SM00343"/>
    </source>
</evidence>
<sequence length="715" mass="80930">MDKEGGSVSKPPLLTGPENYDYWKAKMMAFLKSIDSRTWKAIVNGWEAPVVLDKDGNKTTEVKEEKDYSKDEDDLALGNSKALNAIFNGVDMNMFRLVKRCTVAKNAWEILRKAHEGTSKVKLSKLQMLRTNFENLCMKEEETIHDFHMNILEFANSFDALGELMSDEKLVSKILRSLPKRFDMKVTAIEESQDLATAQVDELIGSLQTYELGISQKKEKKNKSLAFTSNTGEDEGLDLDSDESLSEAMVLLGRQFNKIMKRMDKRSKFNAPSTKLDISKPITNQRRTRSDDKLTTSKGVQCHECEGYGHIKAECPTFMKKQKKSLAVTWSDDDDSEEETTESESSKLVNVLTGMCESDAESCDDTSYEELVATYKDLFIRSNEVGKALEKQKKINCQLQAEKNDYLAQICDLNKAIEKLNVDLEYARKQIRVYGIGDEKFQAMLFKQSAGKKPIGFDYEIVNQQMGYNKATISTPIEKTFPVSAGLLPPLPPTHQGTDTWLQVKHKDPVKSEPMLQHPSTHHGNWSRPKTRKRNWRCHYCGRKGHIRPFCYKLYGYPKRNPPPIPEAESVKTKKEWKEKGSDASLIAHTSLRASSRQDWYFDSGCSRHMTGVEGYLVNLKSYATSYVTFGDGAKGEIKGIGNLIDNGLPNLDNVLLVKGLTANLISISQLCDQGMKVNFTKSECLVTNEEGRLLMKGVRSKDNCYLWVSEEENH</sequence>
<accession>A0A2K3MZZ1</accession>
<dbReference type="GO" id="GO:0006508">
    <property type="term" value="P:proteolysis"/>
    <property type="evidence" value="ECO:0007669"/>
    <property type="project" value="UniProtKB-KW"/>
</dbReference>
<keyword evidence="2" id="KW-0645">Protease</keyword>
<dbReference type="InterPro" id="IPR001878">
    <property type="entry name" value="Znf_CCHC"/>
</dbReference>
<proteinExistence type="predicted"/>
<dbReference type="SMART" id="SM00343">
    <property type="entry name" value="ZnF_C2HC"/>
    <property type="match status" value="2"/>
</dbReference>